<feature type="domain" description="C2H2-type" evidence="9">
    <location>
        <begin position="118"/>
        <end position="146"/>
    </location>
</feature>
<keyword evidence="2" id="KW-0479">Metal-binding</keyword>
<comment type="subcellular location">
    <subcellularLocation>
        <location evidence="1">Nucleus</location>
    </subcellularLocation>
</comment>
<evidence type="ECO:0000313" key="10">
    <source>
        <dbReference type="Proteomes" id="UP000694941"/>
    </source>
</evidence>
<reference evidence="11" key="1">
    <citation type="submission" date="2025-08" db="UniProtKB">
        <authorList>
            <consortium name="RefSeq"/>
        </authorList>
    </citation>
    <scope>IDENTIFICATION</scope>
    <source>
        <tissue evidence="11">Muscle</tissue>
    </source>
</reference>
<evidence type="ECO:0000256" key="5">
    <source>
        <dbReference type="ARBA" id="ARBA00023015"/>
    </source>
</evidence>
<feature type="domain" description="C2H2-type" evidence="9">
    <location>
        <begin position="259"/>
        <end position="286"/>
    </location>
</feature>
<evidence type="ECO:0000259" key="9">
    <source>
        <dbReference type="PROSITE" id="PS50157"/>
    </source>
</evidence>
<gene>
    <name evidence="11" type="primary">LOC106468299</name>
</gene>
<proteinExistence type="predicted"/>
<feature type="domain" description="C2H2-type" evidence="9">
    <location>
        <begin position="319"/>
        <end position="341"/>
    </location>
</feature>
<accession>A0ABM1BL45</accession>
<keyword evidence="4" id="KW-0862">Zinc</keyword>
<evidence type="ECO:0000256" key="4">
    <source>
        <dbReference type="ARBA" id="ARBA00022833"/>
    </source>
</evidence>
<dbReference type="PANTHER" id="PTHR46179:SF13">
    <property type="entry name" value="C2H2-TYPE DOMAIN-CONTAINING PROTEIN"/>
    <property type="match status" value="1"/>
</dbReference>
<feature type="domain" description="C2H2-type" evidence="9">
    <location>
        <begin position="147"/>
        <end position="174"/>
    </location>
</feature>
<dbReference type="PROSITE" id="PS00028">
    <property type="entry name" value="ZINC_FINGER_C2H2_1"/>
    <property type="match status" value="8"/>
</dbReference>
<dbReference type="InterPro" id="IPR036236">
    <property type="entry name" value="Znf_C2H2_sf"/>
</dbReference>
<dbReference type="RefSeq" id="XP_013784172.1">
    <property type="nucleotide sequence ID" value="XM_013928718.2"/>
</dbReference>
<dbReference type="Pfam" id="PF00096">
    <property type="entry name" value="zf-C2H2"/>
    <property type="match status" value="6"/>
</dbReference>
<dbReference type="PROSITE" id="PS50157">
    <property type="entry name" value="ZINC_FINGER_C2H2_2"/>
    <property type="match status" value="8"/>
</dbReference>
<protein>
    <submittedName>
        <fullName evidence="11">Gastrula zinc finger protein XlCGF8.2DB-like</fullName>
    </submittedName>
</protein>
<feature type="domain" description="C2H2-type" evidence="9">
    <location>
        <begin position="231"/>
        <end position="258"/>
    </location>
</feature>
<feature type="domain" description="C2H2-type" evidence="9">
    <location>
        <begin position="287"/>
        <end position="314"/>
    </location>
</feature>
<organism evidence="10 11">
    <name type="scientific">Limulus polyphemus</name>
    <name type="common">Atlantic horseshoe crab</name>
    <dbReference type="NCBI Taxonomy" id="6850"/>
    <lineage>
        <taxon>Eukaryota</taxon>
        <taxon>Metazoa</taxon>
        <taxon>Ecdysozoa</taxon>
        <taxon>Arthropoda</taxon>
        <taxon>Chelicerata</taxon>
        <taxon>Merostomata</taxon>
        <taxon>Xiphosura</taxon>
        <taxon>Limulidae</taxon>
        <taxon>Limulus</taxon>
    </lineage>
</organism>
<evidence type="ECO:0000256" key="6">
    <source>
        <dbReference type="ARBA" id="ARBA00023163"/>
    </source>
</evidence>
<keyword evidence="6" id="KW-0804">Transcription</keyword>
<evidence type="ECO:0000256" key="1">
    <source>
        <dbReference type="ARBA" id="ARBA00004123"/>
    </source>
</evidence>
<dbReference type="SUPFAM" id="SSF57667">
    <property type="entry name" value="beta-beta-alpha zinc fingers"/>
    <property type="match status" value="5"/>
</dbReference>
<keyword evidence="3 8" id="KW-0863">Zinc-finger</keyword>
<keyword evidence="10" id="KW-1185">Reference proteome</keyword>
<feature type="domain" description="C2H2-type" evidence="9">
    <location>
        <begin position="175"/>
        <end position="202"/>
    </location>
</feature>
<dbReference type="GeneID" id="106468299"/>
<evidence type="ECO:0000256" key="2">
    <source>
        <dbReference type="ARBA" id="ARBA00022723"/>
    </source>
</evidence>
<evidence type="ECO:0000256" key="8">
    <source>
        <dbReference type="PROSITE-ProRule" id="PRU00042"/>
    </source>
</evidence>
<dbReference type="PANTHER" id="PTHR46179">
    <property type="entry name" value="ZINC FINGER PROTEIN"/>
    <property type="match status" value="1"/>
</dbReference>
<dbReference type="Proteomes" id="UP000694941">
    <property type="component" value="Unplaced"/>
</dbReference>
<keyword evidence="7" id="KW-0539">Nucleus</keyword>
<name>A0ABM1BL45_LIMPO</name>
<sequence>MDPGFGFFFRLPSQLEHSGGNVNGIMGPGRDTLINNLSSSVNLNFEKSKISVSSSEESPNSSLSNGVIPVSISSPESLAPTKKQSENIAILHPCHLCGKSFAEKDVHFHMPCHYTEILSCNMCSEKFTLKKTLLDHCRSLHAITDPIICELCGKCFSSIDSFQNHQAIHNGDKPYPCEVCFQSFPEKSLLMHHLRTHYSEKPYRCHYCGKGFTLKGNLKIHVQGHEGVKPFVCEICGKKFTQKLGLDYHMNSHTGKRPYPCEICGKTFSQRGNMKTHMLIHTGERRFPCPECGRLFTQKGNMKTHQKLHLRHPSLQKPYQCLVCKRSYVTQASLQCHMVCHQKVSFQHRNVPATSTSMRRE</sequence>
<dbReference type="InterPro" id="IPR013087">
    <property type="entry name" value="Znf_C2H2_type"/>
</dbReference>
<dbReference type="InterPro" id="IPR051061">
    <property type="entry name" value="Zinc_finger_trans_reg"/>
</dbReference>
<evidence type="ECO:0000256" key="3">
    <source>
        <dbReference type="ARBA" id="ARBA00022771"/>
    </source>
</evidence>
<dbReference type="Gene3D" id="3.30.160.60">
    <property type="entry name" value="Classic Zinc Finger"/>
    <property type="match status" value="6"/>
</dbReference>
<evidence type="ECO:0000256" key="7">
    <source>
        <dbReference type="ARBA" id="ARBA00023242"/>
    </source>
</evidence>
<keyword evidence="5" id="KW-0805">Transcription regulation</keyword>
<evidence type="ECO:0000313" key="11">
    <source>
        <dbReference type="RefSeq" id="XP_013784172.1"/>
    </source>
</evidence>
<dbReference type="SMART" id="SM00355">
    <property type="entry name" value="ZnF_C2H2"/>
    <property type="match status" value="9"/>
</dbReference>
<feature type="domain" description="C2H2-type" evidence="9">
    <location>
        <begin position="203"/>
        <end position="230"/>
    </location>
</feature>